<name>A0A917IRC3_9MICC</name>
<protein>
    <submittedName>
        <fullName evidence="2">Uncharacterized protein</fullName>
    </submittedName>
</protein>
<comment type="caution">
    <text evidence="2">The sequence shown here is derived from an EMBL/GenBank/DDBJ whole genome shotgun (WGS) entry which is preliminary data.</text>
</comment>
<dbReference type="EMBL" id="BMDC01000001">
    <property type="protein sequence ID" value="GGH60182.1"/>
    <property type="molecule type" value="Genomic_DNA"/>
</dbReference>
<evidence type="ECO:0000313" key="2">
    <source>
        <dbReference type="EMBL" id="GGH60182.1"/>
    </source>
</evidence>
<accession>A0A917IRC3</accession>
<gene>
    <name evidence="2" type="ORF">GCM10007359_08110</name>
</gene>
<feature type="compositionally biased region" description="Basic and acidic residues" evidence="1">
    <location>
        <begin position="10"/>
        <end position="23"/>
    </location>
</feature>
<keyword evidence="3" id="KW-1185">Reference proteome</keyword>
<organism evidence="2 3">
    <name type="scientific">Rothia aerolata</name>
    <dbReference type="NCBI Taxonomy" id="1812262"/>
    <lineage>
        <taxon>Bacteria</taxon>
        <taxon>Bacillati</taxon>
        <taxon>Actinomycetota</taxon>
        <taxon>Actinomycetes</taxon>
        <taxon>Micrococcales</taxon>
        <taxon>Micrococcaceae</taxon>
        <taxon>Rothia</taxon>
    </lineage>
</organism>
<sequence>MTSGSAFAGEEPHLPEWERRQDAAGEEGAVSRDQWLKEQRPPHHELK</sequence>
<feature type="region of interest" description="Disordered" evidence="1">
    <location>
        <begin position="1"/>
        <end position="47"/>
    </location>
</feature>
<dbReference type="Proteomes" id="UP000600171">
    <property type="component" value="Unassembled WGS sequence"/>
</dbReference>
<feature type="compositionally biased region" description="Basic and acidic residues" evidence="1">
    <location>
        <begin position="34"/>
        <end position="47"/>
    </location>
</feature>
<evidence type="ECO:0000313" key="3">
    <source>
        <dbReference type="Proteomes" id="UP000600171"/>
    </source>
</evidence>
<proteinExistence type="predicted"/>
<evidence type="ECO:0000256" key="1">
    <source>
        <dbReference type="SAM" id="MobiDB-lite"/>
    </source>
</evidence>
<dbReference type="AlphaFoldDB" id="A0A917IRC3"/>
<reference evidence="2 3" key="1">
    <citation type="journal article" date="2014" name="Int. J. Syst. Evol. Microbiol.">
        <title>Complete genome sequence of Corynebacterium casei LMG S-19264T (=DSM 44701T), isolated from a smear-ripened cheese.</title>
        <authorList>
            <consortium name="US DOE Joint Genome Institute (JGI-PGF)"/>
            <person name="Walter F."/>
            <person name="Albersmeier A."/>
            <person name="Kalinowski J."/>
            <person name="Ruckert C."/>
        </authorList>
    </citation>
    <scope>NUCLEOTIDE SEQUENCE [LARGE SCALE GENOMIC DNA]</scope>
    <source>
        <strain evidence="2 3">CCM 8669</strain>
    </source>
</reference>